<organism evidence="2">
    <name type="scientific">freshwater metagenome</name>
    <dbReference type="NCBI Taxonomy" id="449393"/>
    <lineage>
        <taxon>unclassified sequences</taxon>
        <taxon>metagenomes</taxon>
        <taxon>ecological metagenomes</taxon>
    </lineage>
</organism>
<keyword evidence="1" id="KW-0238">DNA-binding</keyword>
<evidence type="ECO:0000256" key="1">
    <source>
        <dbReference type="ARBA" id="ARBA00023125"/>
    </source>
</evidence>
<reference evidence="2" key="1">
    <citation type="submission" date="2020-05" db="EMBL/GenBank/DDBJ databases">
        <authorList>
            <person name="Chiriac C."/>
            <person name="Salcher M."/>
            <person name="Ghai R."/>
            <person name="Kavagutti S V."/>
        </authorList>
    </citation>
    <scope>NUCLEOTIDE SEQUENCE</scope>
</reference>
<dbReference type="AlphaFoldDB" id="A0A6J6SCF4"/>
<dbReference type="SUPFAM" id="SSF50249">
    <property type="entry name" value="Nucleic acid-binding proteins"/>
    <property type="match status" value="1"/>
</dbReference>
<proteinExistence type="predicted"/>
<gene>
    <name evidence="2" type="ORF">UFOPK2788_00276</name>
</gene>
<dbReference type="InterPro" id="IPR012340">
    <property type="entry name" value="NA-bd_OB-fold"/>
</dbReference>
<name>A0A6J6SCF4_9ZZZZ</name>
<dbReference type="GO" id="GO:0003697">
    <property type="term" value="F:single-stranded DNA binding"/>
    <property type="evidence" value="ECO:0007669"/>
    <property type="project" value="InterPro"/>
</dbReference>
<evidence type="ECO:0000313" key="2">
    <source>
        <dbReference type="EMBL" id="CAB4732452.1"/>
    </source>
</evidence>
<dbReference type="PROSITE" id="PS50935">
    <property type="entry name" value="SSB"/>
    <property type="match status" value="1"/>
</dbReference>
<dbReference type="EMBL" id="CAEZYV010000026">
    <property type="protein sequence ID" value="CAB4732452.1"/>
    <property type="molecule type" value="Genomic_DNA"/>
</dbReference>
<sequence>MLLFYFLSTVLVFAHVALMKNLLEIVFWIICQLRKYLSSFRIGLSMATIKKKIVQQKSTMGKSNTKSLKKIKDLQAETFIPVNEVFLVGRVTSLAIEKELPSGDKVVEFRVVIGRDKSRGTKKEVDSLDIAAWSSKARKSALSVKIDSWVEIHGSVRRRFWRAPTGLASRWQVEASEVVRL</sequence>
<dbReference type="InterPro" id="IPR000424">
    <property type="entry name" value="Primosome_PriB/ssb"/>
</dbReference>
<protein>
    <submittedName>
        <fullName evidence="2">Unannotated protein</fullName>
    </submittedName>
</protein>
<accession>A0A6J6SCF4</accession>
<dbReference type="Gene3D" id="2.40.50.140">
    <property type="entry name" value="Nucleic acid-binding proteins"/>
    <property type="match status" value="1"/>
</dbReference>
<dbReference type="Pfam" id="PF00436">
    <property type="entry name" value="SSB"/>
    <property type="match status" value="1"/>
</dbReference>